<evidence type="ECO:0000313" key="2">
    <source>
        <dbReference type="EMBL" id="KAJ8427882.1"/>
    </source>
</evidence>
<dbReference type="AlphaFoldDB" id="A0A9Q1GU79"/>
<feature type="transmembrane region" description="Helical" evidence="1">
    <location>
        <begin position="110"/>
        <end position="129"/>
    </location>
</feature>
<keyword evidence="3" id="KW-1185">Reference proteome</keyword>
<sequence>MGMKPLSPSDDIWIGQNGVHRYHQRSQRTTEAVAHWATRLRFRGGGGISSAVWADRGFGKTTEEEGSQQSPSWAPRVAHAPPFHSGSDGRGLFLTILDVSTLKVFRFKEFVAYFGFVNGGVTIFGVGWADQGFRKAKGEEGNQLTHSSVARMAHTPPLLPRSDGREVNEDN</sequence>
<evidence type="ECO:0000313" key="3">
    <source>
        <dbReference type="Proteomes" id="UP001153076"/>
    </source>
</evidence>
<reference evidence="2" key="1">
    <citation type="submission" date="2022-04" db="EMBL/GenBank/DDBJ databases">
        <title>Carnegiea gigantea Genome sequencing and assembly v2.</title>
        <authorList>
            <person name="Copetti D."/>
            <person name="Sanderson M.J."/>
            <person name="Burquez A."/>
            <person name="Wojciechowski M.F."/>
        </authorList>
    </citation>
    <scope>NUCLEOTIDE SEQUENCE</scope>
    <source>
        <strain evidence="2">SGP5-SGP5p</strain>
        <tissue evidence="2">Aerial part</tissue>
    </source>
</reference>
<proteinExistence type="predicted"/>
<protein>
    <submittedName>
        <fullName evidence="2">Uncharacterized protein</fullName>
    </submittedName>
</protein>
<keyword evidence="1" id="KW-0812">Transmembrane</keyword>
<evidence type="ECO:0000256" key="1">
    <source>
        <dbReference type="SAM" id="Phobius"/>
    </source>
</evidence>
<dbReference type="Proteomes" id="UP001153076">
    <property type="component" value="Unassembled WGS sequence"/>
</dbReference>
<gene>
    <name evidence="2" type="ORF">Cgig2_008710</name>
</gene>
<name>A0A9Q1GU79_9CARY</name>
<dbReference type="EMBL" id="JAKOGI010001080">
    <property type="protein sequence ID" value="KAJ8427882.1"/>
    <property type="molecule type" value="Genomic_DNA"/>
</dbReference>
<accession>A0A9Q1GU79</accession>
<keyword evidence="1" id="KW-0472">Membrane</keyword>
<organism evidence="2 3">
    <name type="scientific">Carnegiea gigantea</name>
    <dbReference type="NCBI Taxonomy" id="171969"/>
    <lineage>
        <taxon>Eukaryota</taxon>
        <taxon>Viridiplantae</taxon>
        <taxon>Streptophyta</taxon>
        <taxon>Embryophyta</taxon>
        <taxon>Tracheophyta</taxon>
        <taxon>Spermatophyta</taxon>
        <taxon>Magnoliopsida</taxon>
        <taxon>eudicotyledons</taxon>
        <taxon>Gunneridae</taxon>
        <taxon>Pentapetalae</taxon>
        <taxon>Caryophyllales</taxon>
        <taxon>Cactineae</taxon>
        <taxon>Cactaceae</taxon>
        <taxon>Cactoideae</taxon>
        <taxon>Echinocereeae</taxon>
        <taxon>Carnegiea</taxon>
    </lineage>
</organism>
<comment type="caution">
    <text evidence="2">The sequence shown here is derived from an EMBL/GenBank/DDBJ whole genome shotgun (WGS) entry which is preliminary data.</text>
</comment>
<keyword evidence="1" id="KW-1133">Transmembrane helix</keyword>